<feature type="region of interest" description="Disordered" evidence="6">
    <location>
        <begin position="20"/>
        <end position="88"/>
    </location>
</feature>
<evidence type="ECO:0000256" key="6">
    <source>
        <dbReference type="SAM" id="MobiDB-lite"/>
    </source>
</evidence>
<accession>A0ABD3R255</accession>
<feature type="region of interest" description="Disordered" evidence="6">
    <location>
        <begin position="325"/>
        <end position="348"/>
    </location>
</feature>
<evidence type="ECO:0000256" key="4">
    <source>
        <dbReference type="ARBA" id="ARBA00022759"/>
    </source>
</evidence>
<gene>
    <name evidence="7" type="ORF">ACHAXA_010427</name>
</gene>
<evidence type="ECO:0000313" key="7">
    <source>
        <dbReference type="EMBL" id="KAL3807040.1"/>
    </source>
</evidence>
<dbReference type="EMBL" id="JALLPB020000683">
    <property type="protein sequence ID" value="KAL3807040.1"/>
    <property type="molecule type" value="Genomic_DNA"/>
</dbReference>
<dbReference type="AlphaFoldDB" id="A0ABD3R255"/>
<evidence type="ECO:0000256" key="5">
    <source>
        <dbReference type="ARBA" id="ARBA00022801"/>
    </source>
</evidence>
<dbReference type="Gene3D" id="3.30.2170.10">
    <property type="entry name" value="archaeoglobus fulgidus dsm 4304 superfamily"/>
    <property type="match status" value="1"/>
</dbReference>
<reference evidence="7 8" key="1">
    <citation type="submission" date="2024-10" db="EMBL/GenBank/DDBJ databases">
        <title>Updated reference genomes for cyclostephanoid diatoms.</title>
        <authorList>
            <person name="Roberts W.R."/>
            <person name="Alverson A.J."/>
        </authorList>
    </citation>
    <scope>NUCLEOTIDE SEQUENCE [LARGE SCALE GENOMIC DNA]</scope>
    <source>
        <strain evidence="7 8">AJA228-03</strain>
    </source>
</reference>
<sequence length="425" mass="46293">MDDDVDGDRLRSLISSWNEEQKQIASRVIVPPDASTTTSFASKMPDGRHTGRFKLVHPPPPPPPPPSSTITTTTSSNSSSSSDDDARDDALLVGGVDVHYHHEGDLDMAVAAYVILRYDVVDASAPPRVVHRSHRWYRPAVPYVPSYLAYREADPLIELINEHRVAVVVGGGENECEKRAPSVILVDGNGMWHERGAGLACVVGVRTGLPTVGVGKGYYGLKNDGAMTKRDVRVRSNDALFSWHDEMREVNAYRRDDERIGDEGVSAIATNRCLVLDTAIISSNVDDDGKGCDVMRTKEIVPVGRILEALHRFAYGIAIPMKGRAINDDDDNNNDTGSGGSGSQGEDEPLAYALVGHGGNDVIHTSSKDSSTRARRGSINPIYISVGSNISLLDAVNLCSRLCVTRIPEPIREADLYCRRLVRER</sequence>
<dbReference type="PANTHER" id="PTHR28511:SF1">
    <property type="entry name" value="ENDONUCLEASE V"/>
    <property type="match status" value="1"/>
</dbReference>
<dbReference type="InterPro" id="IPR007581">
    <property type="entry name" value="Endonuclease-V"/>
</dbReference>
<dbReference type="GO" id="GO:0005737">
    <property type="term" value="C:cytoplasm"/>
    <property type="evidence" value="ECO:0007669"/>
    <property type="project" value="UniProtKB-SubCell"/>
</dbReference>
<evidence type="ECO:0000256" key="2">
    <source>
        <dbReference type="ARBA" id="ARBA00022490"/>
    </source>
</evidence>
<evidence type="ECO:0000256" key="3">
    <source>
        <dbReference type="ARBA" id="ARBA00022722"/>
    </source>
</evidence>
<evidence type="ECO:0000313" key="8">
    <source>
        <dbReference type="Proteomes" id="UP001530377"/>
    </source>
</evidence>
<keyword evidence="5" id="KW-0378">Hydrolase</keyword>
<dbReference type="GO" id="GO:0016787">
    <property type="term" value="F:hydrolase activity"/>
    <property type="evidence" value="ECO:0007669"/>
    <property type="project" value="UniProtKB-KW"/>
</dbReference>
<evidence type="ECO:0000256" key="1">
    <source>
        <dbReference type="ARBA" id="ARBA00004496"/>
    </source>
</evidence>
<comment type="subcellular location">
    <subcellularLocation>
        <location evidence="1">Cytoplasm</location>
    </subcellularLocation>
</comment>
<keyword evidence="2" id="KW-0963">Cytoplasm</keyword>
<dbReference type="GO" id="GO:0004519">
    <property type="term" value="F:endonuclease activity"/>
    <property type="evidence" value="ECO:0007669"/>
    <property type="project" value="UniProtKB-KW"/>
</dbReference>
<dbReference type="Proteomes" id="UP001530377">
    <property type="component" value="Unassembled WGS sequence"/>
</dbReference>
<organism evidence="7 8">
    <name type="scientific">Cyclostephanos tholiformis</name>
    <dbReference type="NCBI Taxonomy" id="382380"/>
    <lineage>
        <taxon>Eukaryota</taxon>
        <taxon>Sar</taxon>
        <taxon>Stramenopiles</taxon>
        <taxon>Ochrophyta</taxon>
        <taxon>Bacillariophyta</taxon>
        <taxon>Coscinodiscophyceae</taxon>
        <taxon>Thalassiosirophycidae</taxon>
        <taxon>Stephanodiscales</taxon>
        <taxon>Stephanodiscaceae</taxon>
        <taxon>Cyclostephanos</taxon>
    </lineage>
</organism>
<feature type="compositionally biased region" description="Low complexity" evidence="6">
    <location>
        <begin position="68"/>
        <end position="81"/>
    </location>
</feature>
<comment type="caution">
    <text evidence="7">The sequence shown here is derived from an EMBL/GenBank/DDBJ whole genome shotgun (WGS) entry which is preliminary data.</text>
</comment>
<protein>
    <submittedName>
        <fullName evidence="7">Uncharacterized protein</fullName>
    </submittedName>
</protein>
<proteinExistence type="predicted"/>
<feature type="compositionally biased region" description="Pro residues" evidence="6">
    <location>
        <begin position="57"/>
        <end position="67"/>
    </location>
</feature>
<keyword evidence="4" id="KW-0255">Endonuclease</keyword>
<keyword evidence="8" id="KW-1185">Reference proteome</keyword>
<dbReference type="Pfam" id="PF04493">
    <property type="entry name" value="Endonuclease_5"/>
    <property type="match status" value="2"/>
</dbReference>
<keyword evidence="3" id="KW-0540">Nuclease</keyword>
<name>A0ABD3R255_9STRA</name>
<dbReference type="PANTHER" id="PTHR28511">
    <property type="entry name" value="ENDONUCLEASE V"/>
    <property type="match status" value="1"/>
</dbReference>